<evidence type="ECO:0008006" key="4">
    <source>
        <dbReference type="Google" id="ProtNLM"/>
    </source>
</evidence>
<keyword evidence="2" id="KW-0614">Plasmid</keyword>
<accession>A0AA92IFZ7</accession>
<feature type="transmembrane region" description="Helical" evidence="1">
    <location>
        <begin position="103"/>
        <end position="121"/>
    </location>
</feature>
<sequence length="142" mass="16004">MMGGSVDAIKIKRYHFGASVIILMVELFKFCRACVVDYDAIGIGSWLKLVIVIALFVISRSWLLRLSGWVSILLAVLLPFDIFPPFGDEVEVSSLMETIQGRVVVFFVAEAVILSVAWLLLNLDYLNRKIVENSPTVSKRRR</sequence>
<keyword evidence="1" id="KW-1133">Transmembrane helix</keyword>
<gene>
    <name evidence="2" type="ORF">E7Z57_20400</name>
</gene>
<geneLocation type="plasmid" evidence="3">
    <name>puw386</name>
</geneLocation>
<reference evidence="2 3" key="1">
    <citation type="submission" date="2019-04" db="EMBL/GenBank/DDBJ databases">
        <title>Complete Genome of UW386 and Higher Quality Genome of UW700.</title>
        <authorList>
            <person name="Jacobs J."/>
            <person name="Perez A."/>
            <person name="Steidl O."/>
            <person name="Allen C."/>
        </authorList>
    </citation>
    <scope>NUCLEOTIDE SEQUENCE [LARGE SCALE GENOMIC DNA]</scope>
    <source>
        <strain evidence="2 3">UW386</strain>
        <plasmid evidence="3">puw386</plasmid>
    </source>
</reference>
<keyword evidence="1" id="KW-0812">Transmembrane</keyword>
<dbReference type="AlphaFoldDB" id="A0AA92IFZ7"/>
<dbReference type="EMBL" id="CP039340">
    <property type="protein sequence ID" value="QCX51423.1"/>
    <property type="molecule type" value="Genomic_DNA"/>
</dbReference>
<feature type="transmembrane region" description="Helical" evidence="1">
    <location>
        <begin position="40"/>
        <end position="59"/>
    </location>
</feature>
<name>A0AA92IFZ7_RALSL</name>
<evidence type="ECO:0000256" key="1">
    <source>
        <dbReference type="SAM" id="Phobius"/>
    </source>
</evidence>
<evidence type="ECO:0000313" key="2">
    <source>
        <dbReference type="EMBL" id="QCX51423.1"/>
    </source>
</evidence>
<protein>
    <recommendedName>
        <fullName evidence="4">Transmembrane protein</fullName>
    </recommendedName>
</protein>
<keyword evidence="1" id="KW-0472">Membrane</keyword>
<dbReference type="Proteomes" id="UP000310553">
    <property type="component" value="Plasmid pUW386"/>
</dbReference>
<organism evidence="2 3">
    <name type="scientific">Ralstonia solanacearum</name>
    <name type="common">Pseudomonas solanacearum</name>
    <dbReference type="NCBI Taxonomy" id="305"/>
    <lineage>
        <taxon>Bacteria</taxon>
        <taxon>Pseudomonadati</taxon>
        <taxon>Pseudomonadota</taxon>
        <taxon>Betaproteobacteria</taxon>
        <taxon>Burkholderiales</taxon>
        <taxon>Burkholderiaceae</taxon>
        <taxon>Ralstonia</taxon>
        <taxon>Ralstonia solanacearum species complex</taxon>
    </lineage>
</organism>
<evidence type="ECO:0000313" key="3">
    <source>
        <dbReference type="Proteomes" id="UP000310553"/>
    </source>
</evidence>
<feature type="transmembrane region" description="Helical" evidence="1">
    <location>
        <begin position="66"/>
        <end position="83"/>
    </location>
</feature>
<proteinExistence type="predicted"/>
<feature type="transmembrane region" description="Helical" evidence="1">
    <location>
        <begin position="12"/>
        <end position="28"/>
    </location>
</feature>